<dbReference type="Pfam" id="PF00501">
    <property type="entry name" value="AMP-binding"/>
    <property type="match status" value="1"/>
</dbReference>
<dbReference type="Gene3D" id="3.40.50.12780">
    <property type="entry name" value="N-terminal domain of ligase-like"/>
    <property type="match status" value="1"/>
</dbReference>
<dbReference type="EMBL" id="QRYC01000039">
    <property type="protein sequence ID" value="RGU54037.1"/>
    <property type="molecule type" value="Genomic_DNA"/>
</dbReference>
<feature type="domain" description="AMP-dependent synthetase/ligase" evidence="1">
    <location>
        <begin position="7"/>
        <end position="340"/>
    </location>
</feature>
<proteinExistence type="predicted"/>
<keyword evidence="2" id="KW-0436">Ligase</keyword>
<sequence length="466" mass="51877">MFLNIDQKNPADIAAIDDHEDSLTYGELVRFCDHFGEVLDKRTLIFILSENCIGAFAGYIGALSNKIVPLIIHSHTESGLFQNLLAAYRPEYLWLPERLGHEYGSEVIFGFKHYILVKTGMTPPPLYKELSLLLPTSGSTGSSKLVRHSYKNVEANARNVSLLFGLDKHERALAALPIYYTMGLSVISSHIYAGATILLTGKSLTDGKFWTFMKEHRATSFTGVPYSFEVLQKLRFFRMELPHLQLITQGGGKMDEKLFRTCADYAEKNGKKFIATYGQTEGTARMAYLPAHLASSKICSIGRAIPNGELSLVDEQGKLILEKEATGQLVYKGPNVTLGYAFSADDLIRGDENKGVLFTGDLARRDADGCYYIIGRIGRFLKLFGLRVGLDECERIIKAEYNLSCACTGTDKGMYVYITDGKFTDKVLDLLIRKTHIIASAFKVIAIPEIPKNEAGKILYSKLIKE</sequence>
<dbReference type="InterPro" id="IPR020845">
    <property type="entry name" value="AMP-binding_CS"/>
</dbReference>
<dbReference type="PANTHER" id="PTHR43767:SF1">
    <property type="entry name" value="NONRIBOSOMAL PEPTIDE SYNTHASE PES1 (EUROFUNG)-RELATED"/>
    <property type="match status" value="1"/>
</dbReference>
<dbReference type="RefSeq" id="WP_046403625.1">
    <property type="nucleotide sequence ID" value="NZ_CABJFF010000015.1"/>
</dbReference>
<dbReference type="SUPFAM" id="SSF56801">
    <property type="entry name" value="Acetyl-CoA synthetase-like"/>
    <property type="match status" value="1"/>
</dbReference>
<accession>A0A412TJS9</accession>
<dbReference type="InterPro" id="IPR050237">
    <property type="entry name" value="ATP-dep_AMP-bd_enzyme"/>
</dbReference>
<dbReference type="GO" id="GO:0016874">
    <property type="term" value="F:ligase activity"/>
    <property type="evidence" value="ECO:0007669"/>
    <property type="project" value="UniProtKB-KW"/>
</dbReference>
<evidence type="ECO:0000313" key="2">
    <source>
        <dbReference type="EMBL" id="RGU54037.1"/>
    </source>
</evidence>
<dbReference type="AlphaFoldDB" id="A0A412TJS9"/>
<dbReference type="InterPro" id="IPR042099">
    <property type="entry name" value="ANL_N_sf"/>
</dbReference>
<dbReference type="InterPro" id="IPR000873">
    <property type="entry name" value="AMP-dep_synth/lig_dom"/>
</dbReference>
<dbReference type="PROSITE" id="PS00455">
    <property type="entry name" value="AMP_BINDING"/>
    <property type="match status" value="1"/>
</dbReference>
<name>A0A412TJS9_9BACT</name>
<gene>
    <name evidence="2" type="ORF">DWW57_17630</name>
</gene>
<dbReference type="Proteomes" id="UP000284243">
    <property type="component" value="Unassembled WGS sequence"/>
</dbReference>
<comment type="caution">
    <text evidence="2">The sequence shown here is derived from an EMBL/GenBank/DDBJ whole genome shotgun (WGS) entry which is preliminary data.</text>
</comment>
<evidence type="ECO:0000313" key="3">
    <source>
        <dbReference type="Proteomes" id="UP000284243"/>
    </source>
</evidence>
<evidence type="ECO:0000259" key="1">
    <source>
        <dbReference type="Pfam" id="PF00501"/>
    </source>
</evidence>
<organism evidence="2 3">
    <name type="scientific">Odoribacter splanchnicus</name>
    <dbReference type="NCBI Taxonomy" id="28118"/>
    <lineage>
        <taxon>Bacteria</taxon>
        <taxon>Pseudomonadati</taxon>
        <taxon>Bacteroidota</taxon>
        <taxon>Bacteroidia</taxon>
        <taxon>Bacteroidales</taxon>
        <taxon>Odoribacteraceae</taxon>
        <taxon>Odoribacter</taxon>
    </lineage>
</organism>
<dbReference type="PANTHER" id="PTHR43767">
    <property type="entry name" value="LONG-CHAIN-FATTY-ACID--COA LIGASE"/>
    <property type="match status" value="1"/>
</dbReference>
<reference evidence="2 3" key="1">
    <citation type="submission" date="2018-08" db="EMBL/GenBank/DDBJ databases">
        <title>A genome reference for cultivated species of the human gut microbiota.</title>
        <authorList>
            <person name="Zou Y."/>
            <person name="Xue W."/>
            <person name="Luo G."/>
        </authorList>
    </citation>
    <scope>NUCLEOTIDE SEQUENCE [LARGE SCALE GENOMIC DNA]</scope>
    <source>
        <strain evidence="2 3">AF16-14</strain>
    </source>
</reference>
<protein>
    <submittedName>
        <fullName evidence="2">O-succinylbenzoate--CoA ligase</fullName>
    </submittedName>
</protein>